<dbReference type="InterPro" id="IPR007889">
    <property type="entry name" value="HTH_Psq"/>
</dbReference>
<dbReference type="GO" id="GO:0005634">
    <property type="term" value="C:nucleus"/>
    <property type="evidence" value="ECO:0007669"/>
    <property type="project" value="UniProtKB-SubCell"/>
</dbReference>
<protein>
    <recommendedName>
        <fullName evidence="7">HTH psq-type domain-containing protein</fullName>
    </recommendedName>
</protein>
<dbReference type="InterPro" id="IPR050863">
    <property type="entry name" value="CenT-Element_Derived"/>
</dbReference>
<evidence type="ECO:0000259" key="4">
    <source>
        <dbReference type="Pfam" id="PF05225"/>
    </source>
</evidence>
<evidence type="ECO:0000313" key="6">
    <source>
        <dbReference type="Proteomes" id="UP000186922"/>
    </source>
</evidence>
<reference evidence="5 6" key="1">
    <citation type="journal article" date="2016" name="Nat. Commun.">
        <title>Extremotolerant tardigrade genome and improved radiotolerance of human cultured cells by tardigrade-unique protein.</title>
        <authorList>
            <person name="Hashimoto T."/>
            <person name="Horikawa D.D."/>
            <person name="Saito Y."/>
            <person name="Kuwahara H."/>
            <person name="Kozuka-Hata H."/>
            <person name="Shin-I T."/>
            <person name="Minakuchi Y."/>
            <person name="Ohishi K."/>
            <person name="Motoyama A."/>
            <person name="Aizu T."/>
            <person name="Enomoto A."/>
            <person name="Kondo K."/>
            <person name="Tanaka S."/>
            <person name="Hara Y."/>
            <person name="Koshikawa S."/>
            <person name="Sagara H."/>
            <person name="Miura T."/>
            <person name="Yokobori S."/>
            <person name="Miyagawa K."/>
            <person name="Suzuki Y."/>
            <person name="Kubo T."/>
            <person name="Oyama M."/>
            <person name="Kohara Y."/>
            <person name="Fujiyama A."/>
            <person name="Arakawa K."/>
            <person name="Katayama T."/>
            <person name="Toyoda A."/>
            <person name="Kunieda T."/>
        </authorList>
    </citation>
    <scope>NUCLEOTIDE SEQUENCE [LARGE SCALE GENOMIC DNA]</scope>
    <source>
        <strain evidence="5 6">YOKOZUNA-1</strain>
    </source>
</reference>
<name>A0A1D1USY9_RAMVA</name>
<dbReference type="PANTHER" id="PTHR19303">
    <property type="entry name" value="TRANSPOSON"/>
    <property type="match status" value="1"/>
</dbReference>
<feature type="region of interest" description="Disordered" evidence="2">
    <location>
        <begin position="523"/>
        <end position="610"/>
    </location>
</feature>
<feature type="compositionally biased region" description="Low complexity" evidence="2">
    <location>
        <begin position="591"/>
        <end position="610"/>
    </location>
</feature>
<evidence type="ECO:0008006" key="7">
    <source>
        <dbReference type="Google" id="ProtNLM"/>
    </source>
</evidence>
<evidence type="ECO:0000256" key="2">
    <source>
        <dbReference type="SAM" id="MobiDB-lite"/>
    </source>
</evidence>
<dbReference type="OrthoDB" id="5425161at2759"/>
<sequence>MSKFYLVFVMAANRSPVTSATSEDYPSAPAQLQSMDIPRKRRYVQAHPDMEATVTAVNDGMSIRMAAERYQIPHTTLANKVNGKHGKKAGRPSTFTMEEEEDITEILVRCSKIGVPLGKRTLIKIVKAIAIAKGMNWAKFTDRWHRNFLRRNRGVSVRVLSALSFKKSREWTAQRCEEWISLLQKLSDDGFLDPNGIWNLDESGFRLAELYDKVYAERGVKEAVGYLKSSECDRENISLLAMGNAAGKMLRPLILYKGKMHLESHFRETHDACYVGTNSSGVMDTEVLTEFLEKEFLSSITCPKNVLIFDGHSSHLSCIAFLLACMEHEKEIQVVVLPSGQTAFLQPLDKEVFGGVKQKWHMYLRDSRVDTSIDVSGPMKEGFRKTGMYPFDAELLRGTVNPRLEVVEHNEAQSEEYFADIAKILREKIRLSEDKITSCLLEIRKIMTGESAGSVVAVQFYKNLLRSAPQKKRREKDSRLDVSNGRILTESAYISTKKAAMEKNKAKAKGLRNRKRNIQALEKSATGSEDDSPATQEYPCQSPPKRQRKTAKQVAAEIANDVPAPQSLFDSPIDDPEVSPLKTRAKRATARTKIAPAPRKKPSAPASKAKAKILLLPKTKPRASAVKSKAKNT</sequence>
<comment type="subcellular location">
    <subcellularLocation>
        <location evidence="1">Nucleus</location>
    </subcellularLocation>
</comment>
<dbReference type="PANTHER" id="PTHR19303:SF74">
    <property type="entry name" value="POGO TRANSPOSABLE ELEMENT WITH KRAB DOMAIN"/>
    <property type="match status" value="1"/>
</dbReference>
<organism evidence="5 6">
    <name type="scientific">Ramazzottius varieornatus</name>
    <name type="common">Water bear</name>
    <name type="synonym">Tardigrade</name>
    <dbReference type="NCBI Taxonomy" id="947166"/>
    <lineage>
        <taxon>Eukaryota</taxon>
        <taxon>Metazoa</taxon>
        <taxon>Ecdysozoa</taxon>
        <taxon>Tardigrada</taxon>
        <taxon>Eutardigrada</taxon>
        <taxon>Parachela</taxon>
        <taxon>Hypsibioidea</taxon>
        <taxon>Ramazzottiidae</taxon>
        <taxon>Ramazzottius</taxon>
    </lineage>
</organism>
<dbReference type="GO" id="GO:0003677">
    <property type="term" value="F:DNA binding"/>
    <property type="evidence" value="ECO:0007669"/>
    <property type="project" value="InterPro"/>
</dbReference>
<dbReference type="Pfam" id="PF05225">
    <property type="entry name" value="HTH_psq"/>
    <property type="match status" value="1"/>
</dbReference>
<accession>A0A1D1USY9</accession>
<evidence type="ECO:0000313" key="5">
    <source>
        <dbReference type="EMBL" id="GAU89483.1"/>
    </source>
</evidence>
<feature type="domain" description="DDE-1" evidence="3">
    <location>
        <begin position="237"/>
        <end position="367"/>
    </location>
</feature>
<proteinExistence type="predicted"/>
<dbReference type="InterPro" id="IPR009057">
    <property type="entry name" value="Homeodomain-like_sf"/>
</dbReference>
<dbReference type="EMBL" id="BDGG01000001">
    <property type="protein sequence ID" value="GAU89483.1"/>
    <property type="molecule type" value="Genomic_DNA"/>
</dbReference>
<comment type="caution">
    <text evidence="5">The sequence shown here is derived from an EMBL/GenBank/DDBJ whole genome shotgun (WGS) entry which is preliminary data.</text>
</comment>
<dbReference type="InterPro" id="IPR004875">
    <property type="entry name" value="DDE_SF_endonuclease_dom"/>
</dbReference>
<dbReference type="Gene3D" id="1.10.10.60">
    <property type="entry name" value="Homeodomain-like"/>
    <property type="match status" value="1"/>
</dbReference>
<dbReference type="Pfam" id="PF03184">
    <property type="entry name" value="DDE_1"/>
    <property type="match status" value="1"/>
</dbReference>
<evidence type="ECO:0000256" key="1">
    <source>
        <dbReference type="ARBA" id="ARBA00004123"/>
    </source>
</evidence>
<dbReference type="AlphaFoldDB" id="A0A1D1USY9"/>
<evidence type="ECO:0000259" key="3">
    <source>
        <dbReference type="Pfam" id="PF03184"/>
    </source>
</evidence>
<dbReference type="SUPFAM" id="SSF46689">
    <property type="entry name" value="Homeodomain-like"/>
    <property type="match status" value="1"/>
</dbReference>
<keyword evidence="6" id="KW-1185">Reference proteome</keyword>
<feature type="domain" description="HTH psq-type" evidence="4">
    <location>
        <begin position="49"/>
        <end position="84"/>
    </location>
</feature>
<dbReference type="Proteomes" id="UP000186922">
    <property type="component" value="Unassembled WGS sequence"/>
</dbReference>
<gene>
    <name evidence="5" type="primary">RvY_02030-1</name>
    <name evidence="5" type="synonym">RvY_02030.1</name>
    <name evidence="5" type="ORF">RvY_02030</name>
</gene>